<dbReference type="InterPro" id="IPR000335">
    <property type="entry name" value="Bleomycin-R"/>
</dbReference>
<sequence>MKNYHLKNTVPVLRIFDVEKAKEFYLHFLGFSLDWEHRYEEDYPLYMQVSLGECCLHLSEHHGDSIPGVKLRIHIEGIEAYLHFLSEKKYKFARPGLEEAHGFKEVRVGDPFGNRLCFVERDESR</sequence>
<evidence type="ECO:0000256" key="2">
    <source>
        <dbReference type="ARBA" id="ARBA00021572"/>
    </source>
</evidence>
<keyword evidence="6" id="KW-1185">Reference proteome</keyword>
<organism evidence="5 6">
    <name type="scientific">Fictibacillus phosphorivorans</name>
    <dbReference type="NCBI Taxonomy" id="1221500"/>
    <lineage>
        <taxon>Bacteria</taxon>
        <taxon>Bacillati</taxon>
        <taxon>Bacillota</taxon>
        <taxon>Bacilli</taxon>
        <taxon>Bacillales</taxon>
        <taxon>Fictibacillaceae</taxon>
        <taxon>Fictibacillus</taxon>
    </lineage>
</organism>
<dbReference type="GO" id="GO:0046677">
    <property type="term" value="P:response to antibiotic"/>
    <property type="evidence" value="ECO:0007669"/>
    <property type="project" value="UniProtKB-KW"/>
</dbReference>
<gene>
    <name evidence="5" type="ORF">AWM68_03260</name>
</gene>
<feature type="domain" description="VOC" evidence="4">
    <location>
        <begin position="5"/>
        <end position="121"/>
    </location>
</feature>
<dbReference type="InterPro" id="IPR029068">
    <property type="entry name" value="Glyas_Bleomycin-R_OHBP_Dase"/>
</dbReference>
<dbReference type="Proteomes" id="UP000076567">
    <property type="component" value="Unassembled WGS sequence"/>
</dbReference>
<dbReference type="Pfam" id="PF19581">
    <property type="entry name" value="Glyoxalase_7"/>
    <property type="match status" value="1"/>
</dbReference>
<accession>A0A163SKD9</accession>
<evidence type="ECO:0000313" key="5">
    <source>
        <dbReference type="EMBL" id="KZE69299.1"/>
    </source>
</evidence>
<evidence type="ECO:0000256" key="3">
    <source>
        <dbReference type="ARBA" id="ARBA00023251"/>
    </source>
</evidence>
<dbReference type="EMBL" id="LRFC01000001">
    <property type="protein sequence ID" value="KZE69299.1"/>
    <property type="molecule type" value="Genomic_DNA"/>
</dbReference>
<dbReference type="OrthoDB" id="9803104at2"/>
<name>A0A163SKD9_9BACL</name>
<evidence type="ECO:0000313" key="6">
    <source>
        <dbReference type="Proteomes" id="UP000076567"/>
    </source>
</evidence>
<dbReference type="Gene3D" id="3.10.180.10">
    <property type="entry name" value="2,3-Dihydroxybiphenyl 1,2-Dioxygenase, domain 1"/>
    <property type="match status" value="1"/>
</dbReference>
<comment type="similarity">
    <text evidence="1">Belongs to the bleomycin resistance protein family.</text>
</comment>
<dbReference type="SUPFAM" id="SSF54593">
    <property type="entry name" value="Glyoxalase/Bleomycin resistance protein/Dihydroxybiphenyl dioxygenase"/>
    <property type="match status" value="1"/>
</dbReference>
<keyword evidence="3" id="KW-0046">Antibiotic resistance</keyword>
<dbReference type="RefSeq" id="WP_066236783.1">
    <property type="nucleotide sequence ID" value="NZ_LRFC01000001.1"/>
</dbReference>
<protein>
    <recommendedName>
        <fullName evidence="2">Bleomycin resistance protein</fullName>
    </recommendedName>
</protein>
<dbReference type="AlphaFoldDB" id="A0A163SKD9"/>
<reference evidence="6" key="1">
    <citation type="submission" date="2016-01" db="EMBL/GenBank/DDBJ databases">
        <title>Draft genome of Chromobacterium sp. F49.</title>
        <authorList>
            <person name="Hong K.W."/>
        </authorList>
    </citation>
    <scope>NUCLEOTIDE SEQUENCE [LARGE SCALE GENOMIC DNA]</scope>
    <source>
        <strain evidence="6">P7IIIA</strain>
    </source>
</reference>
<evidence type="ECO:0000259" key="4">
    <source>
        <dbReference type="PROSITE" id="PS51819"/>
    </source>
</evidence>
<comment type="caution">
    <text evidence="5">The sequence shown here is derived from an EMBL/GenBank/DDBJ whole genome shotgun (WGS) entry which is preliminary data.</text>
</comment>
<evidence type="ECO:0000256" key="1">
    <source>
        <dbReference type="ARBA" id="ARBA00011051"/>
    </source>
</evidence>
<dbReference type="InterPro" id="IPR037523">
    <property type="entry name" value="VOC_core"/>
</dbReference>
<dbReference type="PROSITE" id="PS51819">
    <property type="entry name" value="VOC"/>
    <property type="match status" value="1"/>
</dbReference>
<proteinExistence type="inferred from homology"/>